<dbReference type="InterPro" id="IPR026444">
    <property type="entry name" value="Secre_tail"/>
</dbReference>
<sequence>MKIPLRFLKQSSPFAIAQNIVVLMILLFTGLPGSGVFAQSCAGSQVHFYNPVLGVDQTYTVPYDPGREVVLESFTPVGGSLGESPGIRTTNVSYESSDPTVAVIREENSRFYLVIQGAGTSTIAVHYDDDPAGCKTVFTLEVLPPVIQPGVGNILYVNRGVSGGNGSGDRWTNAIPELRDALAWAADNWDADINGTLQVWVAKGKYLPTDNPADRGAYFPLLGSVEIYGGFNATETGLEDRDRQQNVTILSGDIDDNDTGVDGIITDPETQIHGNNSHHVVIALDRDTGAVLDGVTITAGMADGTQFATAGNAGDSEGGGMFIMGSSLTLTHITFRGNYASLGGGGLVVYSSDIEVAGSQLINNQSDNDGGGINAAHSTLTLINSTLTKNKGKSGGAISSSGGILMLINSTLSRNRAGADGGGINNMENTAVTLINSILSGNRAEGEGNEMYNSSTIDGVVSVSHSLYNNGTNDMVTADFGSGVTFETTAVIHADPQFADPDNDDYSLLATSPAINTGSNTLWENTTGSLTGSETDLAGNARVYAYANGGMIDIGAYEFQGNPEPPVVTDVVTPADSTYSAGENLDFTVNFDKNVDVNTSGGAPRLSITIGASTQYANYLSGSGTSSLVYRYTVQSGDQDNDGIIVGALETNGGTIQNGNVDADLTLQNVGSTSDIRIDAVVPSGYSVSIDQAQINISNTSAVSFTFAGAEAGATYNYAFTSSGGGTPVTGSGTIITATDQISDVDLSSLSDGIIMLDMTLTDRVGNAGSATNDTVNKDTVAPAGYSVSIDQSEINATNEAAVSLTLIGAEVGAKYTYTFSSSGGGTDVSGSGTLSAATRQIGGIDLSGLENGTITLTISLEDSFGNAGVPVIATSIKNINEAPIATADEFSTDVNTVLTNNVLTNDSDPDGDAMTASLVTAPINGTVVLNADGSLAYTPNHNYVGLDSLNYQVCDYGTPSLCDTTSVRFEVIDIAVPTGYSVSWDDDLINASEAGATTFTVSDVEIGTTLHYTLSSNGDGNNQTISGTAVITNTTDYYTVDVSNLPNGTLTIEIYLTSIYGTPGMVSSDNSAVLDKTAPGGYVVGLDQDIINAANQSAVSFTFAGAETGATYAYTFSSSGGGTDVTGNGTIVSATDRVTGINLSGLGDGTVTLSAVLTDAAGNTGASVTDTRIKKVNTAPTVTGVSVAGILTVGEQLTGHYTFTDPDGDTEAGSAYRWYRSDDDTGTGKTVISGALSSLYTLQGGDRGKYISFEVTPGDGDMSGSAVESSPVGPVKADQSVTFPAISAKTYGDAIFTLGDAYTDGGLLVTYTAADPTVVNINGNQATILRAGSTTITAVQPGDSHTNPAVAVEQTLTVNKAPLRITADDQSKVYGATDPALTVSYNGFVHNDEETLLEGTLSVSRAPGEDAGTYAITATGYTSDNYAISYTGGIFEITRAAITVTADGQTKVYGTADPELTYTVSPALAGNDTFTGMPVRETGEAVGEYTIAQGALTAGSNYNITFEEAILTITPANLEHITFDDGGFTYDGSVHRLSVTGRLPADVSVTYLNNGRTDAGTQTVTARIDGGENYRDTELTATLTVYRATQHIVFRPIPSRNLESTSGFVLDAYTASGLPVTYSYTYEGSGPAATVSPDGAVTLLSSGEITITANQEGNPNFLPAPPVSRTLRISSSDAAIRTLRIAGMVYENPGPETRYVVDCDRMAGSVEVAIETEANAIVNPAHQFTVDLPRPGLYTETITVISEDGNTTRTYKVVLEKRFASDDIIIQKFNNVLLVNNNPQTNGGYDFVTYAWYKNGNYTGSGQYYSAGDNSTDLLDPDATYHVEMTTTDGQVLRSCPMKPQIQHSGKIIVYPNPVLTGNTVNIQADIPEAKRENMKVQLYNHTGREIKHFVTDRKNNTVQVSGMLPGVYIIRCTTDDLQKSFKIIVK</sequence>
<dbReference type="InterPro" id="IPR011050">
    <property type="entry name" value="Pectin_lyase_fold/virulence"/>
</dbReference>
<dbReference type="Gene3D" id="2.60.40.2700">
    <property type="match status" value="1"/>
</dbReference>
<dbReference type="Gene3D" id="2.60.40.2810">
    <property type="match status" value="1"/>
</dbReference>
<organism evidence="5 6">
    <name type="scientific">Sinomicrobium oceani</name>
    <dbReference type="NCBI Taxonomy" id="1150368"/>
    <lineage>
        <taxon>Bacteria</taxon>
        <taxon>Pseudomonadati</taxon>
        <taxon>Bacteroidota</taxon>
        <taxon>Flavobacteriia</taxon>
        <taxon>Flavobacteriales</taxon>
        <taxon>Flavobacteriaceae</taxon>
        <taxon>Sinomicrobium</taxon>
    </lineage>
</organism>
<dbReference type="SUPFAM" id="SSF51126">
    <property type="entry name" value="Pectin lyase-like"/>
    <property type="match status" value="1"/>
</dbReference>
<dbReference type="InterPro" id="IPR056284">
    <property type="entry name" value="AIR9-like_A9"/>
</dbReference>
<dbReference type="EMBL" id="FPJE01000002">
    <property type="protein sequence ID" value="SFW18891.1"/>
    <property type="molecule type" value="Genomic_DNA"/>
</dbReference>
<evidence type="ECO:0000259" key="4">
    <source>
        <dbReference type="Pfam" id="PF23197"/>
    </source>
</evidence>
<feature type="domain" description="Secretion system C-terminal sorting" evidence="3">
    <location>
        <begin position="1855"/>
        <end position="1931"/>
    </location>
</feature>
<accession>A0A1K1M702</accession>
<dbReference type="STRING" id="1150368.SAMN02927921_00436"/>
<evidence type="ECO:0000313" key="6">
    <source>
        <dbReference type="Proteomes" id="UP000182248"/>
    </source>
</evidence>
<evidence type="ECO:0000259" key="2">
    <source>
        <dbReference type="Pfam" id="PF18676"/>
    </source>
</evidence>
<gene>
    <name evidence="5" type="ORF">SAMN02927921_00436</name>
</gene>
<dbReference type="OrthoDB" id="9805017at2"/>
<evidence type="ECO:0000256" key="1">
    <source>
        <dbReference type="ARBA" id="ARBA00022729"/>
    </source>
</evidence>
<feature type="domain" description="MBG" evidence="2">
    <location>
        <begin position="1364"/>
        <end position="1436"/>
    </location>
</feature>
<protein>
    <submittedName>
        <fullName evidence="5">Por secretion system C-terminal sorting domain-containing protein</fullName>
    </submittedName>
</protein>
<dbReference type="NCBIfam" id="TIGR04183">
    <property type="entry name" value="Por_Secre_tail"/>
    <property type="match status" value="1"/>
</dbReference>
<evidence type="ECO:0000259" key="3">
    <source>
        <dbReference type="Pfam" id="PF18962"/>
    </source>
</evidence>
<dbReference type="Pfam" id="PF23197">
    <property type="entry name" value="IG_AIR9"/>
    <property type="match status" value="1"/>
</dbReference>
<dbReference type="InterPro" id="IPR041286">
    <property type="entry name" value="MBG_2"/>
</dbReference>
<dbReference type="Pfam" id="PF17963">
    <property type="entry name" value="Big_9"/>
    <property type="match status" value="1"/>
</dbReference>
<dbReference type="Gene3D" id="3.30.160.710">
    <property type="match status" value="1"/>
</dbReference>
<feature type="domain" description="MBG" evidence="2">
    <location>
        <begin position="1443"/>
        <end position="1513"/>
    </location>
</feature>
<feature type="domain" description="AIR9-like A9" evidence="4">
    <location>
        <begin position="1183"/>
        <end position="1261"/>
    </location>
</feature>
<dbReference type="Proteomes" id="UP000182248">
    <property type="component" value="Unassembled WGS sequence"/>
</dbReference>
<reference evidence="5 6" key="1">
    <citation type="submission" date="2016-11" db="EMBL/GenBank/DDBJ databases">
        <authorList>
            <person name="Jaros S."/>
            <person name="Januszkiewicz K."/>
            <person name="Wedrychowicz H."/>
        </authorList>
    </citation>
    <scope>NUCLEOTIDE SEQUENCE [LARGE SCALE GENOMIC DNA]</scope>
    <source>
        <strain evidence="5 6">CGMCC 1.12145</strain>
    </source>
</reference>
<proteinExistence type="predicted"/>
<evidence type="ECO:0000313" key="5">
    <source>
        <dbReference type="EMBL" id="SFW18891.1"/>
    </source>
</evidence>
<dbReference type="InterPro" id="IPR059226">
    <property type="entry name" value="Choice_anch_Q_dom"/>
</dbReference>
<dbReference type="RefSeq" id="WP_072315733.1">
    <property type="nucleotide sequence ID" value="NZ_FPJE01000002.1"/>
</dbReference>
<dbReference type="NCBIfam" id="NF041518">
    <property type="entry name" value="choice_anch_Q"/>
    <property type="match status" value="1"/>
</dbReference>
<dbReference type="Pfam" id="PF18676">
    <property type="entry name" value="MBG_2"/>
    <property type="match status" value="2"/>
</dbReference>
<name>A0A1K1M702_9FLAO</name>
<keyword evidence="1" id="KW-0732">Signal</keyword>
<keyword evidence="6" id="KW-1185">Reference proteome</keyword>
<dbReference type="Pfam" id="PF18962">
    <property type="entry name" value="Por_Secre_tail"/>
    <property type="match status" value="1"/>
</dbReference>